<dbReference type="OrthoDB" id="343875at2759"/>
<dbReference type="GO" id="GO:0006355">
    <property type="term" value="P:regulation of DNA-templated transcription"/>
    <property type="evidence" value="ECO:0007669"/>
    <property type="project" value="InterPro"/>
</dbReference>
<dbReference type="EMBL" id="MPUK01000003">
    <property type="protein sequence ID" value="ONH68358.1"/>
    <property type="molecule type" value="Genomic_DNA"/>
</dbReference>
<evidence type="ECO:0000256" key="1">
    <source>
        <dbReference type="ARBA" id="ARBA00022737"/>
    </source>
</evidence>
<dbReference type="AlphaFoldDB" id="A0A061AYC4"/>
<dbReference type="GO" id="GO:0000993">
    <property type="term" value="F:RNA polymerase II complex binding"/>
    <property type="evidence" value="ECO:0007669"/>
    <property type="project" value="TreeGrafter"/>
</dbReference>
<keyword evidence="8" id="KW-1185">Reference proteome</keyword>
<evidence type="ECO:0000256" key="2">
    <source>
        <dbReference type="ARBA" id="ARBA00022803"/>
    </source>
</evidence>
<protein>
    <submittedName>
        <fullName evidence="6">CYFA0S05e00232g1_1</fullName>
    </submittedName>
    <submittedName>
        <fullName evidence="7">RNA polymerase-associated protein CTR9</fullName>
    </submittedName>
</protein>
<feature type="region of interest" description="Disordered" evidence="5">
    <location>
        <begin position="934"/>
        <end position="1061"/>
    </location>
</feature>
<accession>A0A061AYC4</accession>
<dbReference type="InterPro" id="IPR011990">
    <property type="entry name" value="TPR-like_helical_dom_sf"/>
</dbReference>
<dbReference type="Pfam" id="PF13432">
    <property type="entry name" value="TPR_16"/>
    <property type="match status" value="1"/>
</dbReference>
<feature type="coiled-coil region" evidence="4">
    <location>
        <begin position="881"/>
        <end position="931"/>
    </location>
</feature>
<evidence type="ECO:0000313" key="8">
    <source>
        <dbReference type="Proteomes" id="UP000189513"/>
    </source>
</evidence>
<feature type="repeat" description="TPR" evidence="3">
    <location>
        <begin position="210"/>
        <end position="243"/>
    </location>
</feature>
<dbReference type="STRING" id="36022.A0A061AYC4"/>
<reference evidence="6" key="1">
    <citation type="journal article" date="2014" name="Genome Announc.">
        <title>Genome sequence of the yeast Cyberlindnera fabianii (Hansenula fabianii).</title>
        <authorList>
            <person name="Freel K.C."/>
            <person name="Sarilar V."/>
            <person name="Neuveglise C."/>
            <person name="Devillers H."/>
            <person name="Friedrich A."/>
            <person name="Schacherer J."/>
        </authorList>
    </citation>
    <scope>NUCLEOTIDE SEQUENCE</scope>
    <source>
        <strain evidence="6">YJS4271</strain>
    </source>
</reference>
<dbReference type="SUPFAM" id="SSF81901">
    <property type="entry name" value="HCP-like"/>
    <property type="match status" value="1"/>
</dbReference>
<dbReference type="Proteomes" id="UP000189513">
    <property type="component" value="Unassembled WGS sequence"/>
</dbReference>
<reference evidence="7" key="3">
    <citation type="submission" date="2017-01" db="EMBL/GenBank/DDBJ databases">
        <authorList>
            <person name="Mah S.A."/>
            <person name="Swanson W.J."/>
            <person name="Moy G.W."/>
            <person name="Vacquier V.D."/>
        </authorList>
    </citation>
    <scope>NUCLEOTIDE SEQUENCE [LARGE SCALE GENOMIC DNA]</scope>
    <source>
        <strain evidence="7">65</strain>
    </source>
</reference>
<feature type="repeat" description="TPR" evidence="3">
    <location>
        <begin position="327"/>
        <end position="360"/>
    </location>
</feature>
<feature type="compositionally biased region" description="Basic and acidic residues" evidence="5">
    <location>
        <begin position="1002"/>
        <end position="1013"/>
    </location>
</feature>
<evidence type="ECO:0000256" key="3">
    <source>
        <dbReference type="PROSITE-ProRule" id="PRU00339"/>
    </source>
</evidence>
<feature type="compositionally biased region" description="Acidic residues" evidence="5">
    <location>
        <begin position="1039"/>
        <end position="1061"/>
    </location>
</feature>
<dbReference type="SMART" id="SM00028">
    <property type="entry name" value="TPR"/>
    <property type="match status" value="8"/>
</dbReference>
<dbReference type="PANTHER" id="PTHR14027">
    <property type="entry name" value="RNA POLYMERASE-ASSOCIATED PROTEIN CTR9"/>
    <property type="match status" value="1"/>
</dbReference>
<organism evidence="6">
    <name type="scientific">Cyberlindnera fabianii</name>
    <name type="common">Yeast</name>
    <name type="synonym">Hansenula fabianii</name>
    <dbReference type="NCBI Taxonomy" id="36022"/>
    <lineage>
        <taxon>Eukaryota</taxon>
        <taxon>Fungi</taxon>
        <taxon>Dikarya</taxon>
        <taxon>Ascomycota</taxon>
        <taxon>Saccharomycotina</taxon>
        <taxon>Saccharomycetes</taxon>
        <taxon>Phaffomycetales</taxon>
        <taxon>Phaffomycetaceae</taxon>
        <taxon>Cyberlindnera</taxon>
    </lineage>
</organism>
<evidence type="ECO:0000313" key="7">
    <source>
        <dbReference type="EMBL" id="ONH68358.1"/>
    </source>
</evidence>
<dbReference type="VEuPathDB" id="FungiDB:BON22_2258"/>
<dbReference type="Gene3D" id="1.25.40.10">
    <property type="entry name" value="Tetratricopeptide repeat domain"/>
    <property type="match status" value="3"/>
</dbReference>
<keyword evidence="1" id="KW-0677">Repeat</keyword>
<sequence>MSDADLTAAYYGLSGTTQSLSVEVPVKGSDEVVTVDFVADLPEAEDITSFLENEEADLKYWFSCASCYTLRGMPDQSMEVVNTALKYFYNMDRNELPKVHTFLAWLAINKARNAPTEEDRKTALFSASESLKLGDQEPLAALASAEVLYLEKRDAEAIRALDLVKGREDGDVLPSYAQLTKAKIFFRRGKINEALRLFQAVLVEQPLLKPDPRLGIGLCFWALKDRKLAVQSWKRSLQLDPENLTSQTLIALSKFDTAFNSLSDEEFAEKYVDALDNISAIIRKTSTSSTALLMEASFHFSCNEYDIVKSICEKITSQDLNSTVVRSDAHFWLGRVAYAQQQFVEAQTHFKTAMDLNPSSHIAQLGYAQAQASRGDLQDAIFSLNAVIEKHPKSTEAHYALGMLHTERFETTGESEDSQKAVSSLLEYIKLSQQKNEPVAVSAYLALSHFHETSNTIEALKYLNKAVEAFTAHGEQAPAELMSNMGVLHFVQGSQESAKTLFETAIAANDNEETAITLSYNLARSEENSDEDASLEKYQRILEKASGYVSAKMRSLFLQIVKSGNTPELETEIDTLLSEQESNLEVRAFYSWYLKKTGRGLADGLENTHNKETLTKYDSRDTYALISLANMYRTIAREIRPKSEQETQKRKTSYHRAAQLFHKAIVTDPKNAFAAQGIAIVFAEEKQPAQALEIFRRVRDAVDSFSVHLNLGHCLCELGQHAKAIQEYSIALARFSDENRDARTLSLIGRAWFARGGQEKSLESYAKALEFSINALKVAEEYYQKLVPQMQYNVAFVQFSIAQFLTRLEISKRTVEDISNSLSGLNEAVETFTKLAELGKQAPVAPEILTQRATMGSKTLTTQLERILKEQEQYEVQFQAKIEEAKRVREVERARAELEEKKRKEEQEEKEKKLREEFDMLQEQAKQWEAERASLIIVEDEKPKGRKKKNAIWTDEEASGDEGNVEKKPKSKKKRTKKKAQDGEGDDDEEKPVKTKKRRLTKREGKYKSKEIIEDSDEDLADFDEDALEKAEAKIDGAGENEEEEEAVAEENVDEDEDMEE</sequence>
<dbReference type="GO" id="GO:0006368">
    <property type="term" value="P:transcription elongation by RNA polymerase II"/>
    <property type="evidence" value="ECO:0007669"/>
    <property type="project" value="TreeGrafter"/>
</dbReference>
<dbReference type="InterPro" id="IPR031101">
    <property type="entry name" value="Ctr9"/>
</dbReference>
<feature type="compositionally biased region" description="Basic residues" evidence="5">
    <location>
        <begin position="969"/>
        <end position="978"/>
    </location>
</feature>
<dbReference type="EMBL" id="LK052890">
    <property type="protein sequence ID" value="CDR40389.1"/>
    <property type="molecule type" value="Genomic_DNA"/>
</dbReference>
<keyword evidence="2 3" id="KW-0802">TPR repeat</keyword>
<dbReference type="SUPFAM" id="SSF48452">
    <property type="entry name" value="TPR-like"/>
    <property type="match status" value="2"/>
</dbReference>
<dbReference type="PANTHER" id="PTHR14027:SF2">
    <property type="entry name" value="RNA POLYMERASE-ASSOCIATED PROTEIN CTR9 HOMOLOG"/>
    <property type="match status" value="1"/>
</dbReference>
<keyword evidence="4" id="KW-0175">Coiled coil</keyword>
<feature type="compositionally biased region" description="Acidic residues" evidence="5">
    <location>
        <begin position="1014"/>
        <end position="1027"/>
    </location>
</feature>
<name>A0A061AYC4_CYBFA</name>
<evidence type="ECO:0000256" key="4">
    <source>
        <dbReference type="SAM" id="Coils"/>
    </source>
</evidence>
<gene>
    <name evidence="7" type="ORF">BON22_2258</name>
    <name evidence="6" type="ORF">CYFA0S_05e00232g</name>
</gene>
<evidence type="ECO:0000313" key="6">
    <source>
        <dbReference type="EMBL" id="CDR40389.1"/>
    </source>
</evidence>
<dbReference type="Pfam" id="PF14559">
    <property type="entry name" value="TPR_19"/>
    <property type="match status" value="1"/>
</dbReference>
<reference evidence="8" key="2">
    <citation type="journal article" date="2017" name="Genome Announc.">
        <title>Genome sequences of Cyberlindnera fabianii 65, Pichia kudriavzevii 129, and Saccharomyces cerevisiae 131 isolated from fermented masau fruits in Zimbabwe.</title>
        <authorList>
            <person name="van Rijswijck I.M.H."/>
            <person name="Derks M.F.L."/>
            <person name="Abee T."/>
            <person name="de Ridder D."/>
            <person name="Smid E.J."/>
        </authorList>
    </citation>
    <scope>NUCLEOTIDE SEQUENCE [LARGE SCALE GENOMIC DNA]</scope>
    <source>
        <strain evidence="8">65</strain>
    </source>
</reference>
<proteinExistence type="predicted"/>
<dbReference type="PROSITE" id="PS50005">
    <property type="entry name" value="TPR"/>
    <property type="match status" value="2"/>
</dbReference>
<dbReference type="GO" id="GO:0016593">
    <property type="term" value="C:Cdc73/Paf1 complex"/>
    <property type="evidence" value="ECO:0007669"/>
    <property type="project" value="TreeGrafter"/>
</dbReference>
<feature type="compositionally biased region" description="Basic and acidic residues" evidence="5">
    <location>
        <begin position="1028"/>
        <end position="1037"/>
    </location>
</feature>
<dbReference type="OMA" id="EHWLTIA"/>
<dbReference type="InterPro" id="IPR019734">
    <property type="entry name" value="TPR_rpt"/>
</dbReference>
<evidence type="ECO:0000256" key="5">
    <source>
        <dbReference type="SAM" id="MobiDB-lite"/>
    </source>
</evidence>